<name>A0A813Q7E9_9BILA</name>
<accession>A0A813Q7E9</accession>
<feature type="compositionally biased region" description="Basic residues" evidence="1">
    <location>
        <begin position="72"/>
        <end position="82"/>
    </location>
</feature>
<evidence type="ECO:0000313" key="2">
    <source>
        <dbReference type="EMBL" id="CAF0763325.1"/>
    </source>
</evidence>
<proteinExistence type="predicted"/>
<feature type="region of interest" description="Disordered" evidence="1">
    <location>
        <begin position="228"/>
        <end position="260"/>
    </location>
</feature>
<dbReference type="EMBL" id="CAJNOC010000453">
    <property type="protein sequence ID" value="CAF0763325.1"/>
    <property type="molecule type" value="Genomic_DNA"/>
</dbReference>
<evidence type="ECO:0000313" key="3">
    <source>
        <dbReference type="Proteomes" id="UP000663879"/>
    </source>
</evidence>
<evidence type="ECO:0000256" key="1">
    <source>
        <dbReference type="SAM" id="MobiDB-lite"/>
    </source>
</evidence>
<feature type="compositionally biased region" description="Polar residues" evidence="1">
    <location>
        <begin position="244"/>
        <end position="255"/>
    </location>
</feature>
<feature type="region of interest" description="Disordered" evidence="1">
    <location>
        <begin position="51"/>
        <end position="84"/>
    </location>
</feature>
<comment type="caution">
    <text evidence="2">The sequence shown here is derived from an EMBL/GenBank/DDBJ whole genome shotgun (WGS) entry which is preliminary data.</text>
</comment>
<sequence>MDVLELPRPVINFLRTMSKEMHRYSLCWDIYGGSESVTLTLTWKINCESTSEETNDDFPETGPIKNETKSPKSPRKIPKKLPKQFQHSKLDTLKTCSRLLSENTTSHQQRNLSACESDYKKSCDDLNPYYYMTKNENKIHQSRRIADTSNSPLYTTPATSSINCQTQQDFNSTNKTNYFTLNKKKSRGKSLESYDKNLDKKDTLERPNSKKYIINTIPISIITNNESNVNNNNDPWVRRESFENDNSSKTSNVNKSDSEKEKKLLNIIETITSTNETEFSSRSVTNTITNTSAPYYKTNYVNSGNFNVSSCNVNGINSSNSISSSSANKSKNNLNSGATINISTNSKVTFDPNLEYI</sequence>
<dbReference type="OrthoDB" id="10038179at2759"/>
<organism evidence="2 3">
    <name type="scientific">Brachionus calyciflorus</name>
    <dbReference type="NCBI Taxonomy" id="104777"/>
    <lineage>
        <taxon>Eukaryota</taxon>
        <taxon>Metazoa</taxon>
        <taxon>Spiralia</taxon>
        <taxon>Gnathifera</taxon>
        <taxon>Rotifera</taxon>
        <taxon>Eurotatoria</taxon>
        <taxon>Monogononta</taxon>
        <taxon>Pseudotrocha</taxon>
        <taxon>Ploima</taxon>
        <taxon>Brachionidae</taxon>
        <taxon>Brachionus</taxon>
    </lineage>
</organism>
<protein>
    <submittedName>
        <fullName evidence="2">Uncharacterized protein</fullName>
    </submittedName>
</protein>
<keyword evidence="3" id="KW-1185">Reference proteome</keyword>
<dbReference type="AlphaFoldDB" id="A0A813Q7E9"/>
<gene>
    <name evidence="2" type="ORF">OXX778_LOCUS4551</name>
</gene>
<reference evidence="2" key="1">
    <citation type="submission" date="2021-02" db="EMBL/GenBank/DDBJ databases">
        <authorList>
            <person name="Nowell W R."/>
        </authorList>
    </citation>
    <scope>NUCLEOTIDE SEQUENCE</scope>
    <source>
        <strain evidence="2">Ploen Becks lab</strain>
    </source>
</reference>
<dbReference type="Proteomes" id="UP000663879">
    <property type="component" value="Unassembled WGS sequence"/>
</dbReference>